<gene>
    <name evidence="10" type="ORF">FKV25_06395</name>
</gene>
<keyword evidence="9" id="KW-0732">Signal</keyword>
<comment type="similarity">
    <text evidence="2">Belongs to the outer membrane factor (OMF) (TC 1.B.17) family.</text>
</comment>
<keyword evidence="3" id="KW-0813">Transport</keyword>
<keyword evidence="11" id="KW-1185">Reference proteome</keyword>
<evidence type="ECO:0000256" key="6">
    <source>
        <dbReference type="ARBA" id="ARBA00023136"/>
    </source>
</evidence>
<proteinExistence type="inferred from homology"/>
<evidence type="ECO:0000256" key="9">
    <source>
        <dbReference type="SAM" id="SignalP"/>
    </source>
</evidence>
<feature type="signal peptide" evidence="9">
    <location>
        <begin position="1"/>
        <end position="25"/>
    </location>
</feature>
<dbReference type="EMBL" id="VICE01000060">
    <property type="protein sequence ID" value="TQD46667.1"/>
    <property type="molecule type" value="Genomic_DNA"/>
</dbReference>
<organism evidence="10 11">
    <name type="scientific">Marilutibacter aestuarii</name>
    <dbReference type="NCBI Taxonomy" id="1706195"/>
    <lineage>
        <taxon>Bacteria</taxon>
        <taxon>Pseudomonadati</taxon>
        <taxon>Pseudomonadota</taxon>
        <taxon>Gammaproteobacteria</taxon>
        <taxon>Lysobacterales</taxon>
        <taxon>Lysobacteraceae</taxon>
        <taxon>Marilutibacter</taxon>
    </lineage>
</organism>
<dbReference type="OrthoDB" id="314748at2"/>
<name>A0A508AB96_9GAMM</name>
<keyword evidence="7" id="KW-0998">Cell outer membrane</keyword>
<feature type="coiled-coil region" evidence="8">
    <location>
        <begin position="351"/>
        <end position="399"/>
    </location>
</feature>
<dbReference type="GO" id="GO:0015288">
    <property type="term" value="F:porin activity"/>
    <property type="evidence" value="ECO:0007669"/>
    <property type="project" value="TreeGrafter"/>
</dbReference>
<accession>A0A508AB96</accession>
<dbReference type="AlphaFoldDB" id="A0A508AB96"/>
<evidence type="ECO:0000256" key="7">
    <source>
        <dbReference type="ARBA" id="ARBA00023237"/>
    </source>
</evidence>
<evidence type="ECO:0000256" key="4">
    <source>
        <dbReference type="ARBA" id="ARBA00022452"/>
    </source>
</evidence>
<dbReference type="RefSeq" id="WP_141517957.1">
    <property type="nucleotide sequence ID" value="NZ_VICE01000060.1"/>
</dbReference>
<dbReference type="GO" id="GO:1990281">
    <property type="term" value="C:efflux pump complex"/>
    <property type="evidence" value="ECO:0007669"/>
    <property type="project" value="TreeGrafter"/>
</dbReference>
<comment type="subcellular location">
    <subcellularLocation>
        <location evidence="1">Cell outer membrane</location>
    </subcellularLocation>
</comment>
<protein>
    <submittedName>
        <fullName evidence="10">Transporter</fullName>
    </submittedName>
</protein>
<dbReference type="Gene3D" id="1.20.1600.10">
    <property type="entry name" value="Outer membrane efflux proteins (OEP)"/>
    <property type="match status" value="1"/>
</dbReference>
<reference evidence="10 11" key="1">
    <citation type="submission" date="2019-06" db="EMBL/GenBank/DDBJ databases">
        <title>Lysobacter alkalisoli sp. nov. isolated from saline soil.</title>
        <authorList>
            <person name="Sun J.-Q."/>
            <person name="Xu L."/>
        </authorList>
    </citation>
    <scope>NUCLEOTIDE SEQUENCE [LARGE SCALE GENOMIC DNA]</scope>
    <source>
        <strain evidence="10 11">JCM 31130</strain>
    </source>
</reference>
<dbReference type="PANTHER" id="PTHR30026">
    <property type="entry name" value="OUTER MEMBRANE PROTEIN TOLC"/>
    <property type="match status" value="1"/>
</dbReference>
<dbReference type="PANTHER" id="PTHR30026:SF22">
    <property type="entry name" value="OUTER MEMBRANE EFFLUX PROTEIN"/>
    <property type="match status" value="1"/>
</dbReference>
<dbReference type="InterPro" id="IPR003423">
    <property type="entry name" value="OMP_efflux"/>
</dbReference>
<dbReference type="InterPro" id="IPR051906">
    <property type="entry name" value="TolC-like"/>
</dbReference>
<evidence type="ECO:0000313" key="11">
    <source>
        <dbReference type="Proteomes" id="UP000318212"/>
    </source>
</evidence>
<comment type="caution">
    <text evidence="10">The sequence shown here is derived from an EMBL/GenBank/DDBJ whole genome shotgun (WGS) entry which is preliminary data.</text>
</comment>
<dbReference type="GO" id="GO:0009279">
    <property type="term" value="C:cell outer membrane"/>
    <property type="evidence" value="ECO:0007669"/>
    <property type="project" value="UniProtKB-SubCell"/>
</dbReference>
<dbReference type="GO" id="GO:0015562">
    <property type="term" value="F:efflux transmembrane transporter activity"/>
    <property type="evidence" value="ECO:0007669"/>
    <property type="project" value="InterPro"/>
</dbReference>
<feature type="chain" id="PRO_5021504969" evidence="9">
    <location>
        <begin position="26"/>
        <end position="471"/>
    </location>
</feature>
<evidence type="ECO:0000256" key="8">
    <source>
        <dbReference type="SAM" id="Coils"/>
    </source>
</evidence>
<dbReference type="Pfam" id="PF02321">
    <property type="entry name" value="OEP"/>
    <property type="match status" value="2"/>
</dbReference>
<evidence type="ECO:0000256" key="5">
    <source>
        <dbReference type="ARBA" id="ARBA00022692"/>
    </source>
</evidence>
<keyword evidence="6" id="KW-0472">Membrane</keyword>
<dbReference type="SUPFAM" id="SSF56954">
    <property type="entry name" value="Outer membrane efflux proteins (OEP)"/>
    <property type="match status" value="1"/>
</dbReference>
<evidence type="ECO:0000256" key="1">
    <source>
        <dbReference type="ARBA" id="ARBA00004442"/>
    </source>
</evidence>
<keyword evidence="5" id="KW-0812">Transmembrane</keyword>
<sequence length="471" mass="50913">MSRGPAALSVAALMVLALLSAGPRAGPAWREHGEAPREAGRAGMQLHAAPAPATGVLSSRAGPGLDWREAIRTAVARHPSVAAARAALDAQSSLVRAARAGYRPRLQAELSSGEPDQFGTGQVATLGLSQTLYDFGKTGSAVERERAGERGERALALRAVDQVVEDTTRALIEIHRNQALRESVQAQLEALDRIREITELRADAGAATRSDPLQARSRMEATQARLLGIESQLRQWRSRLSIYIGPDALQAVAPAPAALLDAATEGFDLDSVPALQVARADREAAQAELRNVRAQRYPTIVLEANANMRLGGTSDRYEQVYGDEQYSTAFISLRSPLYQGGELSARSRASAAALQAAEARLQAERLSARDEQQRHVEQIQGLLARMDVLEARVNSITETRSLYWDQYLSLGTRNALDLLNAEQEIGLSREDLVNARHDLWDARLGLLLATGRARAAFGVHDDAFRGDGHAP</sequence>
<dbReference type="Proteomes" id="UP000318212">
    <property type="component" value="Unassembled WGS sequence"/>
</dbReference>
<evidence type="ECO:0000256" key="3">
    <source>
        <dbReference type="ARBA" id="ARBA00022448"/>
    </source>
</evidence>
<keyword evidence="8" id="KW-0175">Coiled coil</keyword>
<evidence type="ECO:0000256" key="2">
    <source>
        <dbReference type="ARBA" id="ARBA00007613"/>
    </source>
</evidence>
<evidence type="ECO:0000313" key="10">
    <source>
        <dbReference type="EMBL" id="TQD46667.1"/>
    </source>
</evidence>
<keyword evidence="4" id="KW-1134">Transmembrane beta strand</keyword>